<keyword evidence="2" id="KW-1185">Reference proteome</keyword>
<sequence length="152" mass="17570">MQRRGWVSIYYLLLPKKQYLFSKNLSDHSVKAYKDLCEGVGVIFEAVRAMPESYTGQGAFVGIEPDPLSFIARINELQYQLEAEIKLRLGVEEKQKLADERFNHLQEQLDAATRRESYFRSLALRYSQGFSKMIPIINDLQEDPGITEEGYL</sequence>
<evidence type="ECO:0000313" key="1">
    <source>
        <dbReference type="EMBL" id="KAI6080981.1"/>
    </source>
</evidence>
<name>A0ACC0CKW1_9PEZI</name>
<reference evidence="1 2" key="1">
    <citation type="journal article" date="2022" name="New Phytol.">
        <title>Ecological generalism drives hyperdiversity of secondary metabolite gene clusters in xylarialean endophytes.</title>
        <authorList>
            <person name="Franco M.E.E."/>
            <person name="Wisecaver J.H."/>
            <person name="Arnold A.E."/>
            <person name="Ju Y.M."/>
            <person name="Slot J.C."/>
            <person name="Ahrendt S."/>
            <person name="Moore L.P."/>
            <person name="Eastman K.E."/>
            <person name="Scott K."/>
            <person name="Konkel Z."/>
            <person name="Mondo S.J."/>
            <person name="Kuo A."/>
            <person name="Hayes R.D."/>
            <person name="Haridas S."/>
            <person name="Andreopoulos B."/>
            <person name="Riley R."/>
            <person name="LaButti K."/>
            <person name="Pangilinan J."/>
            <person name="Lipzen A."/>
            <person name="Amirebrahimi M."/>
            <person name="Yan J."/>
            <person name="Adam C."/>
            <person name="Keymanesh K."/>
            <person name="Ng V."/>
            <person name="Louie K."/>
            <person name="Northen T."/>
            <person name="Drula E."/>
            <person name="Henrissat B."/>
            <person name="Hsieh H.M."/>
            <person name="Youens-Clark K."/>
            <person name="Lutzoni F."/>
            <person name="Miadlikowska J."/>
            <person name="Eastwood D.C."/>
            <person name="Hamelin R.C."/>
            <person name="Grigoriev I.V."/>
            <person name="U'Ren J.M."/>
        </authorList>
    </citation>
    <scope>NUCLEOTIDE SEQUENCE [LARGE SCALE GENOMIC DNA]</scope>
    <source>
        <strain evidence="1 2">ER1909</strain>
    </source>
</reference>
<evidence type="ECO:0000313" key="2">
    <source>
        <dbReference type="Proteomes" id="UP001497680"/>
    </source>
</evidence>
<dbReference type="EMBL" id="MU394413">
    <property type="protein sequence ID" value="KAI6080981.1"/>
    <property type="molecule type" value="Genomic_DNA"/>
</dbReference>
<dbReference type="Proteomes" id="UP001497680">
    <property type="component" value="Unassembled WGS sequence"/>
</dbReference>
<protein>
    <submittedName>
        <fullName evidence="1">Uncharacterized protein</fullName>
    </submittedName>
</protein>
<organism evidence="1 2">
    <name type="scientific">Hypoxylon rubiginosum</name>
    <dbReference type="NCBI Taxonomy" id="110542"/>
    <lineage>
        <taxon>Eukaryota</taxon>
        <taxon>Fungi</taxon>
        <taxon>Dikarya</taxon>
        <taxon>Ascomycota</taxon>
        <taxon>Pezizomycotina</taxon>
        <taxon>Sordariomycetes</taxon>
        <taxon>Xylariomycetidae</taxon>
        <taxon>Xylariales</taxon>
        <taxon>Hypoxylaceae</taxon>
        <taxon>Hypoxylon</taxon>
    </lineage>
</organism>
<accession>A0ACC0CKW1</accession>
<proteinExistence type="predicted"/>
<gene>
    <name evidence="1" type="ORF">F4821DRAFT_273473</name>
</gene>
<comment type="caution">
    <text evidence="1">The sequence shown here is derived from an EMBL/GenBank/DDBJ whole genome shotgun (WGS) entry which is preliminary data.</text>
</comment>